<evidence type="ECO:0000259" key="1">
    <source>
        <dbReference type="Pfam" id="PF00561"/>
    </source>
</evidence>
<organism evidence="2 3">
    <name type="scientific">Ramlibacter tataouinensis</name>
    <dbReference type="NCBI Taxonomy" id="94132"/>
    <lineage>
        <taxon>Bacteria</taxon>
        <taxon>Pseudomonadati</taxon>
        <taxon>Pseudomonadota</taxon>
        <taxon>Betaproteobacteria</taxon>
        <taxon>Burkholderiales</taxon>
        <taxon>Comamonadaceae</taxon>
        <taxon>Ramlibacter</taxon>
    </lineage>
</organism>
<evidence type="ECO:0000313" key="2">
    <source>
        <dbReference type="EMBL" id="AMO24555.1"/>
    </source>
</evidence>
<name>A0A127JXC2_9BURK</name>
<dbReference type="InterPro" id="IPR050471">
    <property type="entry name" value="AB_hydrolase"/>
</dbReference>
<dbReference type="PANTHER" id="PTHR43433">
    <property type="entry name" value="HYDROLASE, ALPHA/BETA FOLD FAMILY PROTEIN"/>
    <property type="match status" value="1"/>
</dbReference>
<dbReference type="PRINTS" id="PR00111">
    <property type="entry name" value="ABHYDROLASE"/>
</dbReference>
<dbReference type="PANTHER" id="PTHR43433:SF5">
    <property type="entry name" value="AB HYDROLASE-1 DOMAIN-CONTAINING PROTEIN"/>
    <property type="match status" value="1"/>
</dbReference>
<dbReference type="Pfam" id="PF00561">
    <property type="entry name" value="Abhydrolase_1"/>
    <property type="match status" value="1"/>
</dbReference>
<proteinExistence type="predicted"/>
<dbReference type="EMBL" id="CP010951">
    <property type="protein sequence ID" value="AMO24555.1"/>
    <property type="molecule type" value="Genomic_DNA"/>
</dbReference>
<accession>A0A127JXC2</accession>
<feature type="domain" description="AB hydrolase-1" evidence="1">
    <location>
        <begin position="13"/>
        <end position="240"/>
    </location>
</feature>
<protein>
    <submittedName>
        <fullName evidence="2">3-oxoadipate enol-lactonase</fullName>
    </submittedName>
</protein>
<dbReference type="InterPro" id="IPR000073">
    <property type="entry name" value="AB_hydrolase_1"/>
</dbReference>
<dbReference type="Proteomes" id="UP000070433">
    <property type="component" value="Chromosome"/>
</dbReference>
<dbReference type="OrthoDB" id="9793083at2"/>
<reference evidence="2 3" key="1">
    <citation type="journal article" date="2014" name="Int. J. Syst. Evol. Microbiol.">
        <title>Ramlibacter solisilvae sp. nov., isolated from forest soil, and emended description of the genus Ramlibacter.</title>
        <authorList>
            <person name="Lee H.J."/>
            <person name="Lee S.H."/>
            <person name="Lee S.S."/>
            <person name="Lee J.S."/>
            <person name="Kim Y."/>
            <person name="Kim S.C."/>
            <person name="Jeon C.O."/>
        </authorList>
    </citation>
    <scope>NUCLEOTIDE SEQUENCE [LARGE SCALE GENOMIC DNA]</scope>
    <source>
        <strain evidence="2 3">5-10</strain>
    </source>
</reference>
<gene>
    <name evidence="2" type="ORF">UC35_19045</name>
</gene>
<keyword evidence="3" id="KW-1185">Reference proteome</keyword>
<sequence>MPQLNYIKEGRGPMIVLSHALGCDLSMWDEVAAQLAREFTVLRFDHRGHGRSEAVAGPCSIEDLADDAATLLQREAQDSVHFVGLSLGGMVAQQIAAQEPQLVSSIVVANSSSHYDETFRGMWRSRQETALNLGMSAIAETVMPRWFTRPWRESANGALRMRRMRGVLEAMDPKTYAAGCDAVARIDFSGSNPQVACPALVIAGVHDEATPPAMSEVICNTISGAELATLETAHLSAVERPEEFASLVAEFVKRV</sequence>
<evidence type="ECO:0000313" key="3">
    <source>
        <dbReference type="Proteomes" id="UP000070433"/>
    </source>
</evidence>
<dbReference type="Gene3D" id="3.40.50.1820">
    <property type="entry name" value="alpha/beta hydrolase"/>
    <property type="match status" value="1"/>
</dbReference>
<dbReference type="AlphaFoldDB" id="A0A127JXC2"/>
<dbReference type="InterPro" id="IPR029058">
    <property type="entry name" value="AB_hydrolase_fold"/>
</dbReference>
<dbReference type="SUPFAM" id="SSF53474">
    <property type="entry name" value="alpha/beta-Hydrolases"/>
    <property type="match status" value="1"/>
</dbReference>
<dbReference type="RefSeq" id="WP_061502494.1">
    <property type="nucleotide sequence ID" value="NZ_CP010951.1"/>
</dbReference>